<dbReference type="OrthoDB" id="12612at10239"/>
<dbReference type="InterPro" id="IPR000340">
    <property type="entry name" value="Dual-sp_phosphatase_cat-dom"/>
</dbReference>
<dbReference type="EC" id="3.1.3.16" evidence="5"/>
<dbReference type="PROSITE" id="PS50056">
    <property type="entry name" value="TYR_PHOSPHATASE_2"/>
    <property type="match status" value="1"/>
</dbReference>
<dbReference type="Proteomes" id="UP000203366">
    <property type="component" value="Segment"/>
</dbReference>
<keyword evidence="2" id="KW-0904">Protein phosphatase</keyword>
<dbReference type="PANTHER" id="PTHR10159:SF519">
    <property type="entry name" value="DUAL SPECIFICITY PROTEIN PHOSPHATASE MPK3"/>
    <property type="match status" value="1"/>
</dbReference>
<reference evidence="5 6" key="1">
    <citation type="journal article" date="2011" name="Environ. Microbiol.">
        <title>Lausannevirus, a giant amoebal virus encoding histone doublets.</title>
        <authorList>
            <person name="Thomas V."/>
            <person name="Bertelli C."/>
            <person name="Collyn F."/>
            <person name="Casson N."/>
            <person name="Telenti A."/>
            <person name="Goesmann A."/>
            <person name="Croxatto A."/>
            <person name="Greub G."/>
        </authorList>
    </citation>
    <scope>NUCLEOTIDE SEQUENCE [LARGE SCALE GENOMIC DNA]</scope>
    <source>
        <strain evidence="5">7715</strain>
    </source>
</reference>
<keyword evidence="1 5" id="KW-0378">Hydrolase</keyword>
<dbReference type="InterPro" id="IPR020422">
    <property type="entry name" value="TYR_PHOSPHATASE_DUAL_dom"/>
</dbReference>
<dbReference type="PANTHER" id="PTHR10159">
    <property type="entry name" value="DUAL SPECIFICITY PROTEIN PHOSPHATASE"/>
    <property type="match status" value="1"/>
</dbReference>
<dbReference type="GO" id="GO:0004722">
    <property type="term" value="F:protein serine/threonine phosphatase activity"/>
    <property type="evidence" value="ECO:0007669"/>
    <property type="project" value="UniProtKB-EC"/>
</dbReference>
<protein>
    <submittedName>
        <fullName evidence="5">Dual specificity protein phosphatase</fullName>
        <ecNumber evidence="5">3.1.3.16</ecNumber>
    </submittedName>
</protein>
<dbReference type="GO" id="GO:0033550">
    <property type="term" value="F:MAP kinase tyrosine phosphatase activity"/>
    <property type="evidence" value="ECO:0007669"/>
    <property type="project" value="TreeGrafter"/>
</dbReference>
<dbReference type="InterPro" id="IPR016130">
    <property type="entry name" value="Tyr_Pase_AS"/>
</dbReference>
<dbReference type="GO" id="GO:0017017">
    <property type="term" value="F:MAP kinase tyrosine/serine/threonine phosphatase activity"/>
    <property type="evidence" value="ECO:0007669"/>
    <property type="project" value="TreeGrafter"/>
</dbReference>
<proteinExistence type="predicted"/>
<dbReference type="PROSITE" id="PS50054">
    <property type="entry name" value="TYR_PHOSPHATASE_DUAL"/>
    <property type="match status" value="1"/>
</dbReference>
<dbReference type="GeneID" id="10399661"/>
<dbReference type="InterPro" id="IPR000387">
    <property type="entry name" value="Tyr_Pase_dom"/>
</dbReference>
<evidence type="ECO:0000256" key="2">
    <source>
        <dbReference type="ARBA" id="ARBA00022912"/>
    </source>
</evidence>
<dbReference type="SMART" id="SM00195">
    <property type="entry name" value="DSPc"/>
    <property type="match status" value="1"/>
</dbReference>
<dbReference type="GO" id="GO:0008330">
    <property type="term" value="F:protein tyrosine/threonine phosphatase activity"/>
    <property type="evidence" value="ECO:0007669"/>
    <property type="project" value="TreeGrafter"/>
</dbReference>
<dbReference type="RefSeq" id="YP_004347041.1">
    <property type="nucleotide sequence ID" value="NC_015326.1"/>
</dbReference>
<feature type="domain" description="Tyrosine-protein phosphatase" evidence="3">
    <location>
        <begin position="5"/>
        <end position="154"/>
    </location>
</feature>
<evidence type="ECO:0000256" key="1">
    <source>
        <dbReference type="ARBA" id="ARBA00022801"/>
    </source>
</evidence>
<dbReference type="SUPFAM" id="SSF52799">
    <property type="entry name" value="(Phosphotyrosine protein) phosphatases II"/>
    <property type="match status" value="1"/>
</dbReference>
<evidence type="ECO:0000259" key="3">
    <source>
        <dbReference type="PROSITE" id="PS50054"/>
    </source>
</evidence>
<dbReference type="Pfam" id="PF00782">
    <property type="entry name" value="DSPc"/>
    <property type="match status" value="1"/>
</dbReference>
<dbReference type="InterPro" id="IPR029021">
    <property type="entry name" value="Prot-tyrosine_phosphatase-like"/>
</dbReference>
<dbReference type="KEGG" id="vg:10399661"/>
<feature type="domain" description="Tyrosine specific protein phosphatases" evidence="4">
    <location>
        <begin position="74"/>
        <end position="133"/>
    </location>
</feature>
<evidence type="ECO:0000313" key="6">
    <source>
        <dbReference type="Proteomes" id="UP000203366"/>
    </source>
</evidence>
<keyword evidence="6" id="KW-1185">Reference proteome</keyword>
<evidence type="ECO:0000259" key="4">
    <source>
        <dbReference type="PROSITE" id="PS50056"/>
    </source>
</evidence>
<name>F2WL06_9VIRU</name>
<dbReference type="EMBL" id="HQ113105">
    <property type="protein sequence ID" value="AEA06929.1"/>
    <property type="molecule type" value="Genomic_DNA"/>
</dbReference>
<dbReference type="PROSITE" id="PS00383">
    <property type="entry name" value="TYR_PHOSPHATASE_1"/>
    <property type="match status" value="1"/>
</dbReference>
<evidence type="ECO:0000313" key="5">
    <source>
        <dbReference type="EMBL" id="AEA06929.1"/>
    </source>
</evidence>
<accession>F2WL06</accession>
<dbReference type="Gene3D" id="3.90.190.10">
    <property type="entry name" value="Protein tyrosine phosphatase superfamily"/>
    <property type="match status" value="1"/>
</dbReference>
<sequence length="156" mass="17717">MMTDAISRIQGNLYLGNINALAWISSLPEKEQREWCTVTILSPQELKALPFALPKHTYRGLIIKADDSPNVQLNSVFQKVANFCEECLQQNKKVLVHCMMGISRSASCVIAYLMLKKEMTFMDALSLVRRKRPCVSPNPGFLKQLQELNFQVSTPR</sequence>
<dbReference type="CDD" id="cd14498">
    <property type="entry name" value="DSP"/>
    <property type="match status" value="1"/>
</dbReference>
<gene>
    <name evidence="5" type="ORF">LAU_0075</name>
</gene>
<organism evidence="5 6">
    <name type="scientific">Lausannevirus</name>
    <dbReference type="NCBI Taxonomy" id="999883"/>
    <lineage>
        <taxon>Viruses</taxon>
        <taxon>Varidnaviria</taxon>
        <taxon>Bamfordvirae</taxon>
        <taxon>Nucleocytoviricota</taxon>
        <taxon>Megaviricetes</taxon>
        <taxon>Pimascovirales</taxon>
        <taxon>Pimascovirales incertae sedis</taxon>
        <taxon>Marseilleviridae</taxon>
        <taxon>Losannavirus</taxon>
        <taxon>Losannavirus lausannense</taxon>
    </lineage>
</organism>